<evidence type="ECO:0000313" key="2">
    <source>
        <dbReference type="EMBL" id="QEC50163.1"/>
    </source>
</evidence>
<keyword evidence="3" id="KW-1185">Reference proteome</keyword>
<evidence type="ECO:0000259" key="1">
    <source>
        <dbReference type="PROSITE" id="PS51186"/>
    </source>
</evidence>
<dbReference type="RefSeq" id="WP_146922526.1">
    <property type="nucleotide sequence ID" value="NZ_CP042430.1"/>
</dbReference>
<dbReference type="OrthoDB" id="9806005at2"/>
<feature type="domain" description="N-acetyltransferase" evidence="1">
    <location>
        <begin position="199"/>
        <end position="374"/>
    </location>
</feature>
<dbReference type="SUPFAM" id="SSF55729">
    <property type="entry name" value="Acyl-CoA N-acyltransferases (Nat)"/>
    <property type="match status" value="1"/>
</dbReference>
<dbReference type="InterPro" id="IPR039968">
    <property type="entry name" value="BcerS-like"/>
</dbReference>
<evidence type="ECO:0000313" key="3">
    <source>
        <dbReference type="Proteomes" id="UP000321805"/>
    </source>
</evidence>
<dbReference type="EMBL" id="CP042430">
    <property type="protein sequence ID" value="QEC50163.1"/>
    <property type="molecule type" value="Genomic_DNA"/>
</dbReference>
<dbReference type="Gene3D" id="3.40.630.30">
    <property type="match status" value="1"/>
</dbReference>
<dbReference type="GO" id="GO:0016747">
    <property type="term" value="F:acyltransferase activity, transferring groups other than amino-acyl groups"/>
    <property type="evidence" value="ECO:0007669"/>
    <property type="project" value="InterPro"/>
</dbReference>
<gene>
    <name evidence="2" type="ORF">FSW04_23015</name>
</gene>
<sequence>MAVDVRPARSFRDVGAFIELPFGLHAGTPWVPPLRLERRLFLSRRLGPYAGRVDFELFLARRDGRVVGRISAHVDHAYNRHHGERRGWFGFFESEDDPEVAGALLDTAAAWLDERGMEEMIGPADFIMNDESGIVIEGHELAPMIRQPWHPTYYQGLCEGAGLEKVVDLWMWQLAIDDREQMLPILPELARDAREKHGVTIRRMSRRHLRRDLDLFAEIYNRAWRRNFGFVPYDAEDLDKYALDLQLAYAKEWFMIAEVGGEAIAMAITVPDLNKVLARMNGRLLPLGWWHFVRRHRIMDRVRVGFLGVKPAFQHTGAAAALYVEHFDTAERHARIKGGEMGWILETNRAMNRGMEAMHGRVVKRYRIYGRTLRGPAE</sequence>
<dbReference type="InterPro" id="IPR000182">
    <property type="entry name" value="GNAT_dom"/>
</dbReference>
<protein>
    <recommendedName>
        <fullName evidence="1">N-acetyltransferase domain-containing protein</fullName>
    </recommendedName>
</protein>
<organism evidence="2 3">
    <name type="scientific">Baekduia soli</name>
    <dbReference type="NCBI Taxonomy" id="496014"/>
    <lineage>
        <taxon>Bacteria</taxon>
        <taxon>Bacillati</taxon>
        <taxon>Actinomycetota</taxon>
        <taxon>Thermoleophilia</taxon>
        <taxon>Solirubrobacterales</taxon>
        <taxon>Baekduiaceae</taxon>
        <taxon>Baekduia</taxon>
    </lineage>
</organism>
<dbReference type="PANTHER" id="PTHR41368">
    <property type="entry name" value="PROTEIN YGHO"/>
    <property type="match status" value="1"/>
</dbReference>
<dbReference type="KEGG" id="bsol:FSW04_23015"/>
<reference evidence="2 3" key="1">
    <citation type="journal article" date="2018" name="J. Microbiol.">
        <title>Baekduia soli gen. nov., sp. nov., a novel bacterium isolated from the soil of Baekdu Mountain and proposal of a novel family name, Baekduiaceae fam. nov.</title>
        <authorList>
            <person name="An D.S."/>
            <person name="Siddiqi M.Z."/>
            <person name="Kim K.H."/>
            <person name="Yu H.S."/>
            <person name="Im W.T."/>
        </authorList>
    </citation>
    <scope>NUCLEOTIDE SEQUENCE [LARGE SCALE GENOMIC DNA]</scope>
    <source>
        <strain evidence="2 3">BR7-21</strain>
    </source>
</reference>
<dbReference type="AlphaFoldDB" id="A0A5B8UAE3"/>
<proteinExistence type="predicted"/>
<dbReference type="PROSITE" id="PS51186">
    <property type="entry name" value="GNAT"/>
    <property type="match status" value="1"/>
</dbReference>
<accession>A0A5B8UAE3</accession>
<dbReference type="PANTHER" id="PTHR41368:SF1">
    <property type="entry name" value="PROTEIN YGHO"/>
    <property type="match status" value="1"/>
</dbReference>
<dbReference type="Proteomes" id="UP000321805">
    <property type="component" value="Chromosome"/>
</dbReference>
<dbReference type="InterPro" id="IPR016181">
    <property type="entry name" value="Acyl_CoA_acyltransferase"/>
</dbReference>
<name>A0A5B8UAE3_9ACTN</name>